<accession>A0A8H3ITE7</accession>
<keyword evidence="4" id="KW-0539">Nucleus</keyword>
<dbReference type="InterPro" id="IPR003195">
    <property type="entry name" value="TFIID_TAF13"/>
</dbReference>
<evidence type="ECO:0000256" key="5">
    <source>
        <dbReference type="ARBA" id="ARBA00038392"/>
    </source>
</evidence>
<name>A0A8H3ITE7_9LECA</name>
<dbReference type="SUPFAM" id="SSF47113">
    <property type="entry name" value="Histone-fold"/>
    <property type="match status" value="2"/>
</dbReference>
<comment type="subcellular location">
    <subcellularLocation>
        <location evidence="1">Nucleus</location>
    </subcellularLocation>
</comment>
<comment type="caution">
    <text evidence="8">The sequence shown here is derived from an EMBL/GenBank/DDBJ whole genome shotgun (WGS) entry which is preliminary data.</text>
</comment>
<dbReference type="OrthoDB" id="10266074at2759"/>
<dbReference type="PANTHER" id="PTHR11380:SF5">
    <property type="entry name" value="TRANSCRIPTION INITIATION FACTOR TFIID SUBUNIT 13"/>
    <property type="match status" value="1"/>
</dbReference>
<evidence type="ECO:0000256" key="2">
    <source>
        <dbReference type="ARBA" id="ARBA00023015"/>
    </source>
</evidence>
<keyword evidence="3" id="KW-0804">Transcription</keyword>
<evidence type="ECO:0000256" key="1">
    <source>
        <dbReference type="ARBA" id="ARBA00004123"/>
    </source>
</evidence>
<evidence type="ECO:0000256" key="6">
    <source>
        <dbReference type="ARBA" id="ARBA00040136"/>
    </source>
</evidence>
<dbReference type="Proteomes" id="UP000664169">
    <property type="component" value="Unassembled WGS sequence"/>
</dbReference>
<feature type="region of interest" description="Disordered" evidence="7">
    <location>
        <begin position="102"/>
        <end position="152"/>
    </location>
</feature>
<evidence type="ECO:0000313" key="8">
    <source>
        <dbReference type="EMBL" id="CAF9927020.1"/>
    </source>
</evidence>
<sequence>MTEIRARAARHKGQLNFENDIRNFLYAFGDDSEPLPETVRILDEIVTDFIIETCHTAARAATYSNRQKIKVDDFKFAIRHNESMLGRVQHLLTTELELKKQRNQHFGDVEQGRIGLERSGRAAAEAVGEDADAERPKKKRKSKKGADGAEAA</sequence>
<evidence type="ECO:0000256" key="3">
    <source>
        <dbReference type="ARBA" id="ARBA00023163"/>
    </source>
</evidence>
<evidence type="ECO:0000256" key="7">
    <source>
        <dbReference type="SAM" id="MobiDB-lite"/>
    </source>
</evidence>
<dbReference type="GO" id="GO:0046982">
    <property type="term" value="F:protein heterodimerization activity"/>
    <property type="evidence" value="ECO:0007669"/>
    <property type="project" value="InterPro"/>
</dbReference>
<dbReference type="AlphaFoldDB" id="A0A8H3ITE7"/>
<evidence type="ECO:0000313" key="9">
    <source>
        <dbReference type="Proteomes" id="UP000664169"/>
    </source>
</evidence>
<organism evidence="8 9">
    <name type="scientific">Gomphillus americanus</name>
    <dbReference type="NCBI Taxonomy" id="1940652"/>
    <lineage>
        <taxon>Eukaryota</taxon>
        <taxon>Fungi</taxon>
        <taxon>Dikarya</taxon>
        <taxon>Ascomycota</taxon>
        <taxon>Pezizomycotina</taxon>
        <taxon>Lecanoromycetes</taxon>
        <taxon>OSLEUM clade</taxon>
        <taxon>Ostropomycetidae</taxon>
        <taxon>Ostropales</taxon>
        <taxon>Graphidaceae</taxon>
        <taxon>Gomphilloideae</taxon>
        <taxon>Gomphillus</taxon>
    </lineage>
</organism>
<reference evidence="8" key="1">
    <citation type="submission" date="2021-03" db="EMBL/GenBank/DDBJ databases">
        <authorList>
            <person name="Tagirdzhanova G."/>
        </authorList>
    </citation>
    <scope>NUCLEOTIDE SEQUENCE</scope>
</reference>
<dbReference type="GO" id="GO:0005669">
    <property type="term" value="C:transcription factor TFIID complex"/>
    <property type="evidence" value="ECO:0007669"/>
    <property type="project" value="TreeGrafter"/>
</dbReference>
<dbReference type="Pfam" id="PF02269">
    <property type="entry name" value="TFIID-18kDa"/>
    <property type="match status" value="1"/>
</dbReference>
<dbReference type="EMBL" id="CAJPDQ010000026">
    <property type="protein sequence ID" value="CAF9927020.1"/>
    <property type="molecule type" value="Genomic_DNA"/>
</dbReference>
<dbReference type="CDD" id="cd07978">
    <property type="entry name" value="HFD_TAF13"/>
    <property type="match status" value="1"/>
</dbReference>
<dbReference type="PANTHER" id="PTHR11380">
    <property type="entry name" value="TRANSCRIPTION INITIATION FACTOR TFIID/SUPT3-RELATED"/>
    <property type="match status" value="1"/>
</dbReference>
<dbReference type="Gene3D" id="1.10.20.10">
    <property type="entry name" value="Histone, subunit A"/>
    <property type="match status" value="1"/>
</dbReference>
<proteinExistence type="inferred from homology"/>
<evidence type="ECO:0000256" key="4">
    <source>
        <dbReference type="ARBA" id="ARBA00023242"/>
    </source>
</evidence>
<keyword evidence="2" id="KW-0805">Transcription regulation</keyword>
<keyword evidence="9" id="KW-1185">Reference proteome</keyword>
<comment type="similarity">
    <text evidence="5">Belongs to the TAF13 family.</text>
</comment>
<gene>
    <name evidence="8" type="ORF">GOMPHAMPRED_004294</name>
</gene>
<protein>
    <recommendedName>
        <fullName evidence="6">Transcription initiation factor TFIID subunit 13</fullName>
    </recommendedName>
</protein>
<dbReference type="GO" id="GO:0051123">
    <property type="term" value="P:RNA polymerase II preinitiation complex assembly"/>
    <property type="evidence" value="ECO:0007669"/>
    <property type="project" value="TreeGrafter"/>
</dbReference>
<feature type="compositionally biased region" description="Basic and acidic residues" evidence="7">
    <location>
        <begin position="102"/>
        <end position="120"/>
    </location>
</feature>
<dbReference type="InterPro" id="IPR009072">
    <property type="entry name" value="Histone-fold"/>
</dbReference>